<feature type="compositionally biased region" description="Polar residues" evidence="10">
    <location>
        <begin position="18"/>
        <end position="31"/>
    </location>
</feature>
<gene>
    <name evidence="13" type="ORF">PIB30_055033</name>
</gene>
<dbReference type="PROSITE" id="PS50016">
    <property type="entry name" value="ZF_PHD_2"/>
    <property type="match status" value="1"/>
</dbReference>
<dbReference type="Pfam" id="PF00628">
    <property type="entry name" value="PHD"/>
    <property type="match status" value="1"/>
</dbReference>
<dbReference type="SMART" id="SM00249">
    <property type="entry name" value="PHD"/>
    <property type="match status" value="1"/>
</dbReference>
<dbReference type="SUPFAM" id="SSF57903">
    <property type="entry name" value="FYVE/PHD zinc finger"/>
    <property type="match status" value="1"/>
</dbReference>
<dbReference type="PANTHER" id="PTHR12628">
    <property type="entry name" value="POLYCOMB-LIKE TRANSCRIPTION FACTOR"/>
    <property type="match status" value="1"/>
</dbReference>
<keyword evidence="7 9" id="KW-0238">DNA-binding</keyword>
<dbReference type="SMART" id="SM00389">
    <property type="entry name" value="HOX"/>
    <property type="match status" value="1"/>
</dbReference>
<sequence>MRDSKKSKNRGLQKSIHSKVQTESKLNSSLRVKTKSTKCQGKKHKLKSKSHTQRNASNRSRKRATDASVKGPNKEPSKKKLIIRFSLHETDEKSSTKLSSKSKLKGEKVSFCSKKESKNVDDEVEIQKRKRKRKKKRQRNNADIDDASRLKRRTRYLLIKMKLEQSLIDAYSGEGWKGQSREKIRPENELQRAWKQILKCKLSIRDAIHQLDSLSSLNSSEDSVIVTDGSNCHEHKYCQKCKSQAIRDKDIIRCDGTCNRTFHKRCLDPALNTENKHGWLCKFCGCKMEILEALNAHLGTHFSLNSTWQDVFKEEAAKPDGDTALLNPEEEWPSDDSEDDDYDPERREDCHNINTEGSDDDLSSSTSLCSSDGECSLVDEGFNHEYSSLNGCLDSNESEENVCGPRQRKTVDYKQLYDEMFGKDAAACEQVSEDEDWDPIKKKRRDKESDAVDTLMTLHECQNRIHNSENNNMKREDSLGKQIKRSCFRIPREAVEKLRQVFAENELPPRSKKLALSKELGLDIEKVSKWFKNARYSALKSRKQHTEGSGLPQTSDSKDNRLQDSDRAEVSKPKASKSIIDHSLKNGKAVNGRKKRRPEVSASQPENSNKDMEEELSDDVCLMKLLKDKKKKMNSAFEGYSHTAELEFERLSRVKDKLDNLRQKLTAILNYRENSSKASHSNGPSIMYVPTAVLREKVA</sequence>
<evidence type="ECO:0000256" key="3">
    <source>
        <dbReference type="ARBA" id="ARBA00022723"/>
    </source>
</evidence>
<feature type="compositionally biased region" description="Basic residues" evidence="10">
    <location>
        <begin position="128"/>
        <end position="139"/>
    </location>
</feature>
<name>A0ABU6TIS1_9FABA</name>
<feature type="compositionally biased region" description="Basic residues" evidence="10">
    <location>
        <begin position="32"/>
        <end position="52"/>
    </location>
</feature>
<evidence type="ECO:0000259" key="11">
    <source>
        <dbReference type="PROSITE" id="PS50016"/>
    </source>
</evidence>
<dbReference type="Pfam" id="PF00046">
    <property type="entry name" value="Homeodomain"/>
    <property type="match status" value="1"/>
</dbReference>
<comment type="caution">
    <text evidence="13">The sequence shown here is derived from an EMBL/GenBank/DDBJ whole genome shotgun (WGS) entry which is preliminary data.</text>
</comment>
<keyword evidence="3" id="KW-0479">Metal-binding</keyword>
<dbReference type="Gene3D" id="3.30.40.10">
    <property type="entry name" value="Zinc/RING finger domain, C3HC4 (zinc finger)"/>
    <property type="match status" value="1"/>
</dbReference>
<feature type="region of interest" description="Disordered" evidence="10">
    <location>
        <begin position="539"/>
        <end position="615"/>
    </location>
</feature>
<feature type="compositionally biased region" description="Basic and acidic residues" evidence="10">
    <location>
        <begin position="86"/>
        <end position="95"/>
    </location>
</feature>
<feature type="DNA-binding region" description="Homeobox" evidence="7">
    <location>
        <begin position="483"/>
        <end position="542"/>
    </location>
</feature>
<proteinExistence type="inferred from homology"/>
<keyword evidence="14" id="KW-1185">Reference proteome</keyword>
<protein>
    <recommendedName>
        <fullName evidence="15">Pathogenesis-related homeodomain protein</fullName>
    </recommendedName>
</protein>
<dbReference type="InterPro" id="IPR013083">
    <property type="entry name" value="Znf_RING/FYVE/PHD"/>
</dbReference>
<dbReference type="PANTHER" id="PTHR12628:SF10">
    <property type="entry name" value="HOMEOBOX DOMAIN-CONTAINING PROTEIN"/>
    <property type="match status" value="1"/>
</dbReference>
<dbReference type="InterPro" id="IPR019786">
    <property type="entry name" value="Zinc_finger_PHD-type_CS"/>
</dbReference>
<feature type="domain" description="Homeobox" evidence="12">
    <location>
        <begin position="481"/>
        <end position="541"/>
    </location>
</feature>
<keyword evidence="7 9" id="KW-0371">Homeobox</keyword>
<dbReference type="InterPro" id="IPR019787">
    <property type="entry name" value="Znf_PHD-finger"/>
</dbReference>
<evidence type="ECO:0000256" key="1">
    <source>
        <dbReference type="ARBA" id="ARBA00004123"/>
    </source>
</evidence>
<evidence type="ECO:0000256" key="5">
    <source>
        <dbReference type="ARBA" id="ARBA00022833"/>
    </source>
</evidence>
<comment type="subcellular location">
    <subcellularLocation>
        <location evidence="1 7 9">Nucleus</location>
    </subcellularLocation>
</comment>
<evidence type="ECO:0000256" key="7">
    <source>
        <dbReference type="PROSITE-ProRule" id="PRU00108"/>
    </source>
</evidence>
<evidence type="ECO:0000259" key="12">
    <source>
        <dbReference type="PROSITE" id="PS50071"/>
    </source>
</evidence>
<dbReference type="InterPro" id="IPR013087">
    <property type="entry name" value="Znf_C2H2_type"/>
</dbReference>
<evidence type="ECO:0000256" key="8">
    <source>
        <dbReference type="PROSITE-ProRule" id="PRU00146"/>
    </source>
</evidence>
<feature type="domain" description="PHD-type" evidence="11">
    <location>
        <begin position="235"/>
        <end position="287"/>
    </location>
</feature>
<dbReference type="Gene3D" id="1.10.10.60">
    <property type="entry name" value="Homeodomain-like"/>
    <property type="match status" value="1"/>
</dbReference>
<dbReference type="InterPro" id="IPR011011">
    <property type="entry name" value="Znf_FYVE_PHD"/>
</dbReference>
<evidence type="ECO:0000256" key="6">
    <source>
        <dbReference type="ARBA" id="ARBA00023242"/>
    </source>
</evidence>
<feature type="compositionally biased region" description="Basic and acidic residues" evidence="10">
    <location>
        <begin position="556"/>
        <end position="572"/>
    </location>
</feature>
<dbReference type="InterPro" id="IPR001356">
    <property type="entry name" value="HD"/>
</dbReference>
<dbReference type="PROSITE" id="PS01359">
    <property type="entry name" value="ZF_PHD_1"/>
    <property type="match status" value="1"/>
</dbReference>
<keyword evidence="6 7" id="KW-0539">Nucleus</keyword>
<evidence type="ECO:0000256" key="2">
    <source>
        <dbReference type="ARBA" id="ARBA00007427"/>
    </source>
</evidence>
<feature type="region of interest" description="Disordered" evidence="10">
    <location>
        <begin position="120"/>
        <end position="147"/>
    </location>
</feature>
<evidence type="ECO:0000256" key="10">
    <source>
        <dbReference type="SAM" id="MobiDB-lite"/>
    </source>
</evidence>
<evidence type="ECO:0008006" key="15">
    <source>
        <dbReference type="Google" id="ProtNLM"/>
    </source>
</evidence>
<dbReference type="InterPro" id="IPR001965">
    <property type="entry name" value="Znf_PHD"/>
</dbReference>
<dbReference type="Proteomes" id="UP001341840">
    <property type="component" value="Unassembled WGS sequence"/>
</dbReference>
<dbReference type="CDD" id="cd00086">
    <property type="entry name" value="homeodomain"/>
    <property type="match status" value="1"/>
</dbReference>
<organism evidence="13 14">
    <name type="scientific">Stylosanthes scabra</name>
    <dbReference type="NCBI Taxonomy" id="79078"/>
    <lineage>
        <taxon>Eukaryota</taxon>
        <taxon>Viridiplantae</taxon>
        <taxon>Streptophyta</taxon>
        <taxon>Embryophyta</taxon>
        <taxon>Tracheophyta</taxon>
        <taxon>Spermatophyta</taxon>
        <taxon>Magnoliopsida</taxon>
        <taxon>eudicotyledons</taxon>
        <taxon>Gunneridae</taxon>
        <taxon>Pentapetalae</taxon>
        <taxon>rosids</taxon>
        <taxon>fabids</taxon>
        <taxon>Fabales</taxon>
        <taxon>Fabaceae</taxon>
        <taxon>Papilionoideae</taxon>
        <taxon>50 kb inversion clade</taxon>
        <taxon>dalbergioids sensu lato</taxon>
        <taxon>Dalbergieae</taxon>
        <taxon>Pterocarpus clade</taxon>
        <taxon>Stylosanthes</taxon>
    </lineage>
</organism>
<dbReference type="PROSITE" id="PS00028">
    <property type="entry name" value="ZINC_FINGER_C2H2_1"/>
    <property type="match status" value="1"/>
</dbReference>
<dbReference type="InterPro" id="IPR009057">
    <property type="entry name" value="Homeodomain-like_sf"/>
</dbReference>
<keyword evidence="4 8" id="KW-0863">Zinc-finger</keyword>
<dbReference type="SUPFAM" id="SSF46689">
    <property type="entry name" value="Homeodomain-like"/>
    <property type="match status" value="1"/>
</dbReference>
<dbReference type="EMBL" id="JASCZI010091046">
    <property type="protein sequence ID" value="MED6148656.1"/>
    <property type="molecule type" value="Genomic_DNA"/>
</dbReference>
<feature type="region of interest" description="Disordered" evidence="10">
    <location>
        <begin position="318"/>
        <end position="365"/>
    </location>
</feature>
<evidence type="ECO:0000313" key="14">
    <source>
        <dbReference type="Proteomes" id="UP001341840"/>
    </source>
</evidence>
<feature type="region of interest" description="Disordered" evidence="10">
    <location>
        <begin position="1"/>
        <end position="108"/>
    </location>
</feature>
<evidence type="ECO:0000313" key="13">
    <source>
        <dbReference type="EMBL" id="MED6148656.1"/>
    </source>
</evidence>
<reference evidence="13 14" key="1">
    <citation type="journal article" date="2023" name="Plants (Basel)">
        <title>Bridging the Gap: Combining Genomics and Transcriptomics Approaches to Understand Stylosanthes scabra, an Orphan Legume from the Brazilian Caatinga.</title>
        <authorList>
            <person name="Ferreira-Neto J.R.C."/>
            <person name="da Silva M.D."/>
            <person name="Binneck E."/>
            <person name="de Melo N.F."/>
            <person name="da Silva R.H."/>
            <person name="de Melo A.L.T.M."/>
            <person name="Pandolfi V."/>
            <person name="Bustamante F.O."/>
            <person name="Brasileiro-Vidal A.C."/>
            <person name="Benko-Iseppon A.M."/>
        </authorList>
    </citation>
    <scope>NUCLEOTIDE SEQUENCE [LARGE SCALE GENOMIC DNA]</scope>
    <source>
        <tissue evidence="13">Leaves</tissue>
    </source>
</reference>
<accession>A0ABU6TIS1</accession>
<feature type="compositionally biased region" description="Acidic residues" evidence="10">
    <location>
        <begin position="328"/>
        <end position="343"/>
    </location>
</feature>
<evidence type="ECO:0000256" key="4">
    <source>
        <dbReference type="ARBA" id="ARBA00022771"/>
    </source>
</evidence>
<keyword evidence="5" id="KW-0862">Zinc</keyword>
<evidence type="ECO:0000256" key="9">
    <source>
        <dbReference type="RuleBase" id="RU000682"/>
    </source>
</evidence>
<dbReference type="PROSITE" id="PS50071">
    <property type="entry name" value="HOMEOBOX_2"/>
    <property type="match status" value="1"/>
</dbReference>
<comment type="similarity">
    <text evidence="2">Belongs to the PHD-associated homeobox family.</text>
</comment>